<evidence type="ECO:0000313" key="1">
    <source>
        <dbReference type="EMBL" id="KAB1632001.1"/>
    </source>
</evidence>
<dbReference type="EMBL" id="WBKA01000004">
    <property type="protein sequence ID" value="KAB1632001.1"/>
    <property type="molecule type" value="Genomic_DNA"/>
</dbReference>
<dbReference type="OrthoDB" id="3268468at2"/>
<dbReference type="Pfam" id="PF11305">
    <property type="entry name" value="DUF3107"/>
    <property type="match status" value="1"/>
</dbReference>
<dbReference type="AlphaFoldDB" id="A0A7C8FX37"/>
<organism evidence="1 2">
    <name type="scientific">Pseudoclavibacter caeni</name>
    <dbReference type="NCBI Taxonomy" id="908846"/>
    <lineage>
        <taxon>Bacteria</taxon>
        <taxon>Bacillati</taxon>
        <taxon>Actinomycetota</taxon>
        <taxon>Actinomycetes</taxon>
        <taxon>Micrococcales</taxon>
        <taxon>Microbacteriaceae</taxon>
        <taxon>Pseudoclavibacter</taxon>
    </lineage>
</organism>
<name>A0A7C8FX37_9MICO</name>
<dbReference type="InterPro" id="IPR021456">
    <property type="entry name" value="DUF3107"/>
</dbReference>
<reference evidence="1 2" key="1">
    <citation type="submission" date="2019-09" db="EMBL/GenBank/DDBJ databases">
        <title>Phylogeny of genus Pseudoclavibacter and closely related genus.</title>
        <authorList>
            <person name="Li Y."/>
        </authorList>
    </citation>
    <scope>NUCLEOTIDE SEQUENCE [LARGE SCALE GENOMIC DNA]</scope>
    <source>
        <strain evidence="1 2">JCM 16921</strain>
    </source>
</reference>
<proteinExistence type="predicted"/>
<keyword evidence="2" id="KW-1185">Reference proteome</keyword>
<gene>
    <name evidence="1" type="ORF">F8O02_06740</name>
</gene>
<sequence length="74" mass="8215">MEVRIGVRHSARELSFESSQKPEEVTEAVARALAEDDGVLRLSDEKGRLYLIPAEGIAYVEVGPQETRRIGFVS</sequence>
<dbReference type="RefSeq" id="WP_158036470.1">
    <property type="nucleotide sequence ID" value="NZ_BAAAZV010000020.1"/>
</dbReference>
<evidence type="ECO:0000313" key="2">
    <source>
        <dbReference type="Proteomes" id="UP000481339"/>
    </source>
</evidence>
<comment type="caution">
    <text evidence="1">The sequence shown here is derived from an EMBL/GenBank/DDBJ whole genome shotgun (WGS) entry which is preliminary data.</text>
</comment>
<protein>
    <submittedName>
        <fullName evidence="1">DUF3107 domain-containing protein</fullName>
    </submittedName>
</protein>
<dbReference type="Proteomes" id="UP000481339">
    <property type="component" value="Unassembled WGS sequence"/>
</dbReference>
<accession>A0A7C8FX37</accession>